<evidence type="ECO:0000313" key="2">
    <source>
        <dbReference type="Proteomes" id="UP000316213"/>
    </source>
</evidence>
<accession>A0A5C6A8A0</accession>
<organism evidence="1 2">
    <name type="scientific">Neorhodopirellula pilleata</name>
    <dbReference type="NCBI Taxonomy" id="2714738"/>
    <lineage>
        <taxon>Bacteria</taxon>
        <taxon>Pseudomonadati</taxon>
        <taxon>Planctomycetota</taxon>
        <taxon>Planctomycetia</taxon>
        <taxon>Pirellulales</taxon>
        <taxon>Pirellulaceae</taxon>
        <taxon>Neorhodopirellula</taxon>
    </lineage>
</organism>
<evidence type="ECO:0000313" key="1">
    <source>
        <dbReference type="EMBL" id="TWT95769.1"/>
    </source>
</evidence>
<gene>
    <name evidence="1" type="ORF">Pla100_34110</name>
</gene>
<name>A0A5C6A8A0_9BACT</name>
<reference evidence="1 2" key="1">
    <citation type="submission" date="2019-02" db="EMBL/GenBank/DDBJ databases">
        <title>Deep-cultivation of Planctomycetes and their phenomic and genomic characterization uncovers novel biology.</title>
        <authorList>
            <person name="Wiegand S."/>
            <person name="Jogler M."/>
            <person name="Boedeker C."/>
            <person name="Pinto D."/>
            <person name="Vollmers J."/>
            <person name="Rivas-Marin E."/>
            <person name="Kohn T."/>
            <person name="Peeters S.H."/>
            <person name="Heuer A."/>
            <person name="Rast P."/>
            <person name="Oberbeckmann S."/>
            <person name="Bunk B."/>
            <person name="Jeske O."/>
            <person name="Meyerdierks A."/>
            <person name="Storesund J.E."/>
            <person name="Kallscheuer N."/>
            <person name="Luecker S."/>
            <person name="Lage O.M."/>
            <person name="Pohl T."/>
            <person name="Merkel B.J."/>
            <person name="Hornburger P."/>
            <person name="Mueller R.-W."/>
            <person name="Bruemmer F."/>
            <person name="Labrenz M."/>
            <person name="Spormann A.M."/>
            <person name="Op Den Camp H."/>
            <person name="Overmann J."/>
            <person name="Amann R."/>
            <person name="Jetten M.S.M."/>
            <person name="Mascher T."/>
            <person name="Medema M.H."/>
            <person name="Devos D.P."/>
            <person name="Kaster A.-K."/>
            <person name="Ovreas L."/>
            <person name="Rohde M."/>
            <person name="Galperin M.Y."/>
            <person name="Jogler C."/>
        </authorList>
    </citation>
    <scope>NUCLEOTIDE SEQUENCE [LARGE SCALE GENOMIC DNA]</scope>
    <source>
        <strain evidence="1 2">Pla100</strain>
    </source>
</reference>
<comment type="caution">
    <text evidence="1">The sequence shown here is derived from an EMBL/GenBank/DDBJ whole genome shotgun (WGS) entry which is preliminary data.</text>
</comment>
<proteinExistence type="predicted"/>
<sequence length="78" mass="8901">MVAFADYSSDEPSVNDDPQALELMELFNRFGNSMHLLKSEMKQKVSPEHSVARQQIDDLFEEIRAGKFPAQFPPDTEV</sequence>
<dbReference type="Proteomes" id="UP000316213">
    <property type="component" value="Unassembled WGS sequence"/>
</dbReference>
<protein>
    <submittedName>
        <fullName evidence="1">Uncharacterized protein</fullName>
    </submittedName>
</protein>
<dbReference type="AlphaFoldDB" id="A0A5C6A8A0"/>
<keyword evidence="2" id="KW-1185">Reference proteome</keyword>
<dbReference type="EMBL" id="SJPM01000006">
    <property type="protein sequence ID" value="TWT95769.1"/>
    <property type="molecule type" value="Genomic_DNA"/>
</dbReference>